<dbReference type="EC" id="4.2.3.1" evidence="1"/>
<organism evidence="1">
    <name type="scientific">uncultured Sulfurovum sp</name>
    <dbReference type="NCBI Taxonomy" id="269237"/>
    <lineage>
        <taxon>Bacteria</taxon>
        <taxon>Pseudomonadati</taxon>
        <taxon>Campylobacterota</taxon>
        <taxon>Epsilonproteobacteria</taxon>
        <taxon>Campylobacterales</taxon>
        <taxon>Sulfurovaceae</taxon>
        <taxon>Sulfurovum</taxon>
        <taxon>environmental samples</taxon>
    </lineage>
</organism>
<feature type="non-terminal residue" evidence="1">
    <location>
        <position position="1"/>
    </location>
</feature>
<evidence type="ECO:0000313" key="1">
    <source>
        <dbReference type="EMBL" id="CAA6824672.1"/>
    </source>
</evidence>
<dbReference type="EMBL" id="CACVAU010000077">
    <property type="protein sequence ID" value="CAA6824672.1"/>
    <property type="molecule type" value="Genomic_DNA"/>
</dbReference>
<proteinExistence type="predicted"/>
<dbReference type="SUPFAM" id="SSF53686">
    <property type="entry name" value="Tryptophan synthase beta subunit-like PLP-dependent enzymes"/>
    <property type="match status" value="1"/>
</dbReference>
<dbReference type="Gene3D" id="3.40.50.1100">
    <property type="match status" value="1"/>
</dbReference>
<name>A0A6S6TVD0_9BACT</name>
<dbReference type="GO" id="GO:0004795">
    <property type="term" value="F:threonine synthase activity"/>
    <property type="evidence" value="ECO:0007669"/>
    <property type="project" value="UniProtKB-EC"/>
</dbReference>
<accession>A0A6S6TVD0</accession>
<sequence>YIMDPHTATCMKSYEKDATKDLKTIVYSTAEWTKFSPTVARALGQADISEDTAAIEWIKNNTNVTSPEMIDGLFAKEIKHTVIVEKEDIQKEMLTFL</sequence>
<dbReference type="InterPro" id="IPR036052">
    <property type="entry name" value="TrpB-like_PALP_sf"/>
</dbReference>
<dbReference type="AlphaFoldDB" id="A0A6S6TVD0"/>
<protein>
    <submittedName>
        <fullName evidence="1">Threonine synthase (EC)</fullName>
        <ecNumber evidence="1">4.2.3.1</ecNumber>
    </submittedName>
</protein>
<gene>
    <name evidence="1" type="ORF">HELGO_WM52243</name>
</gene>
<reference evidence="1" key="1">
    <citation type="submission" date="2020-01" db="EMBL/GenBank/DDBJ databases">
        <authorList>
            <person name="Meier V. D."/>
            <person name="Meier V D."/>
        </authorList>
    </citation>
    <scope>NUCLEOTIDE SEQUENCE</scope>
    <source>
        <strain evidence="1">HLG_WM_MAG_05</strain>
    </source>
</reference>
<dbReference type="Pfam" id="PF24857">
    <property type="entry name" value="THR4_C"/>
    <property type="match status" value="1"/>
</dbReference>
<keyword evidence="1" id="KW-0456">Lyase</keyword>